<dbReference type="EMBL" id="CAJOBP010103425">
    <property type="protein sequence ID" value="CAF4982440.1"/>
    <property type="molecule type" value="Genomic_DNA"/>
</dbReference>
<evidence type="ECO:0000256" key="1">
    <source>
        <dbReference type="SAM" id="MobiDB-lite"/>
    </source>
</evidence>
<keyword evidence="3" id="KW-1185">Reference proteome</keyword>
<evidence type="ECO:0000313" key="2">
    <source>
        <dbReference type="EMBL" id="CAF4982440.1"/>
    </source>
</evidence>
<proteinExistence type="predicted"/>
<protein>
    <submittedName>
        <fullName evidence="2">Uncharacterized protein</fullName>
    </submittedName>
</protein>
<name>A0A821ZMN2_9BILA</name>
<feature type="non-terminal residue" evidence="2">
    <location>
        <position position="1"/>
    </location>
</feature>
<feature type="region of interest" description="Disordered" evidence="1">
    <location>
        <begin position="1"/>
        <end position="27"/>
    </location>
</feature>
<dbReference type="Proteomes" id="UP000663873">
    <property type="component" value="Unassembled WGS sequence"/>
</dbReference>
<gene>
    <name evidence="2" type="ORF">UJA718_LOCUS49384</name>
</gene>
<sequence length="27" mass="3200">MSSKHDAIEAQSKAIREDRRREDDEAR</sequence>
<dbReference type="AlphaFoldDB" id="A0A821ZMN2"/>
<accession>A0A821ZMN2</accession>
<reference evidence="2" key="1">
    <citation type="submission" date="2021-02" db="EMBL/GenBank/DDBJ databases">
        <authorList>
            <person name="Nowell W R."/>
        </authorList>
    </citation>
    <scope>NUCLEOTIDE SEQUENCE</scope>
</reference>
<evidence type="ECO:0000313" key="3">
    <source>
        <dbReference type="Proteomes" id="UP000663873"/>
    </source>
</evidence>
<organism evidence="2 3">
    <name type="scientific">Rotaria socialis</name>
    <dbReference type="NCBI Taxonomy" id="392032"/>
    <lineage>
        <taxon>Eukaryota</taxon>
        <taxon>Metazoa</taxon>
        <taxon>Spiralia</taxon>
        <taxon>Gnathifera</taxon>
        <taxon>Rotifera</taxon>
        <taxon>Eurotatoria</taxon>
        <taxon>Bdelloidea</taxon>
        <taxon>Philodinida</taxon>
        <taxon>Philodinidae</taxon>
        <taxon>Rotaria</taxon>
    </lineage>
</organism>
<comment type="caution">
    <text evidence="2">The sequence shown here is derived from an EMBL/GenBank/DDBJ whole genome shotgun (WGS) entry which is preliminary data.</text>
</comment>